<feature type="region of interest" description="Disordered" evidence="1">
    <location>
        <begin position="65"/>
        <end position="126"/>
    </location>
</feature>
<keyword evidence="2" id="KW-1133">Transmembrane helix</keyword>
<evidence type="ECO:0000256" key="2">
    <source>
        <dbReference type="SAM" id="Phobius"/>
    </source>
</evidence>
<dbReference type="STRING" id="1122142.SAMN02910414_02060"/>
<keyword evidence="4" id="KW-0449">Lipoprotein</keyword>
<dbReference type="InterPro" id="IPR011434">
    <property type="entry name" value="Ltp-like_HTH"/>
</dbReference>
<dbReference type="AlphaFoldDB" id="A0A1H3LND2"/>
<dbReference type="EMBL" id="FNPG01000027">
    <property type="protein sequence ID" value="SDY65921.1"/>
    <property type="molecule type" value="Genomic_DNA"/>
</dbReference>
<dbReference type="Gene3D" id="1.10.10.10">
    <property type="entry name" value="Winged helix-like DNA-binding domain superfamily/Winged helix DNA-binding domain"/>
    <property type="match status" value="2"/>
</dbReference>
<feature type="domain" description="Putative host cell surface-exposed lipoprotein Ltp-like HTH region" evidence="3">
    <location>
        <begin position="176"/>
        <end position="219"/>
    </location>
</feature>
<feature type="compositionally biased region" description="Acidic residues" evidence="1">
    <location>
        <begin position="80"/>
        <end position="103"/>
    </location>
</feature>
<dbReference type="InterPro" id="IPR036388">
    <property type="entry name" value="WH-like_DNA-bd_sf"/>
</dbReference>
<gene>
    <name evidence="4" type="ORF">SAMN02910414_02060</name>
</gene>
<dbReference type="RefSeq" id="WP_074718680.1">
    <property type="nucleotide sequence ID" value="NZ_FNPG01000027.1"/>
</dbReference>
<feature type="domain" description="Putative host cell surface-exposed lipoprotein Ltp-like HTH region" evidence="3">
    <location>
        <begin position="131"/>
        <end position="165"/>
    </location>
</feature>
<evidence type="ECO:0000259" key="3">
    <source>
        <dbReference type="Pfam" id="PF07553"/>
    </source>
</evidence>
<keyword evidence="5" id="KW-1185">Reference proteome</keyword>
<evidence type="ECO:0000313" key="4">
    <source>
        <dbReference type="EMBL" id="SDY65921.1"/>
    </source>
</evidence>
<evidence type="ECO:0000256" key="1">
    <source>
        <dbReference type="SAM" id="MobiDB-lite"/>
    </source>
</evidence>
<protein>
    <submittedName>
        <fullName evidence="4">Host cell surface-exposed lipoprotein</fullName>
    </submittedName>
</protein>
<dbReference type="OrthoDB" id="1669102at2"/>
<name>A0A1H3LND2_9FIRM</name>
<dbReference type="Proteomes" id="UP000183918">
    <property type="component" value="Unassembled WGS sequence"/>
</dbReference>
<feature type="compositionally biased region" description="Polar residues" evidence="1">
    <location>
        <begin position="65"/>
        <end position="74"/>
    </location>
</feature>
<sequence length="222" mass="25803">MEKNQVKKDYTEIIQEDKFPQKTIQMKKNRKQIFGFLSMLVLITTLAFVYNACFSTNEATANEKNISHVNSNNKTKTDNSQEDDGNEEDVDDEEADYDQDNEESQQNKDSLYGQEADNSKDDEKNSLTLSQQNAIAKAKQYIEYMPFSYNGLIKQLEYEGYSEEDSIIGADNCGADWNEEAYKEAEKYQELMPMSRKELYDQLQYEEFTEEQISYALDKMGI</sequence>
<keyword evidence="2" id="KW-0472">Membrane</keyword>
<feature type="transmembrane region" description="Helical" evidence="2">
    <location>
        <begin position="33"/>
        <end position="50"/>
    </location>
</feature>
<keyword evidence="2" id="KW-0812">Transmembrane</keyword>
<evidence type="ECO:0000313" key="5">
    <source>
        <dbReference type="Proteomes" id="UP000183918"/>
    </source>
</evidence>
<reference evidence="4 5" key="1">
    <citation type="submission" date="2016-10" db="EMBL/GenBank/DDBJ databases">
        <authorList>
            <person name="de Groot N.N."/>
        </authorList>
    </citation>
    <scope>NUCLEOTIDE SEQUENCE [LARGE SCALE GENOMIC DNA]</scope>
    <source>
        <strain evidence="4 5">DSM 14045</strain>
    </source>
</reference>
<proteinExistence type="predicted"/>
<organism evidence="4 5">
    <name type="scientific">Lachnobacterium bovis DSM 14045</name>
    <dbReference type="NCBI Taxonomy" id="1122142"/>
    <lineage>
        <taxon>Bacteria</taxon>
        <taxon>Bacillati</taxon>
        <taxon>Bacillota</taxon>
        <taxon>Clostridia</taxon>
        <taxon>Lachnospirales</taxon>
        <taxon>Lachnospiraceae</taxon>
        <taxon>Lachnobacterium</taxon>
    </lineage>
</organism>
<dbReference type="Pfam" id="PF07553">
    <property type="entry name" value="Lipoprotein_Ltp"/>
    <property type="match status" value="2"/>
</dbReference>
<accession>A0A1H3LND2</accession>